<evidence type="ECO:0000256" key="8">
    <source>
        <dbReference type="RuleBase" id="RU000417"/>
    </source>
</evidence>
<dbReference type="Gene3D" id="3.90.120.10">
    <property type="entry name" value="DNA Methylase, subunit A, domain 2"/>
    <property type="match status" value="1"/>
</dbReference>
<dbReference type="InterPro" id="IPR001525">
    <property type="entry name" value="C5_MeTfrase"/>
</dbReference>
<sequence>MRPKSGLPKRKSLRRMPDFTYGMRNNPALFNQLNPMLTLQGFPADTYSVVSFFAGCGGLDLGALGGFTYHNRYYEPQPFNILAAYDNDPKAVAAYKLNISDHAHVADLTKVDMRKVPAADILFGGFPCQDFSSCGHKQGFAGPRGMLYQKMVDYMKIHQPKIVVGENVPLLKGMKEGALLDQIVRDLTNVGYRVKYWFLNCPDYGLPASRRRIFIICVRNDIPGFPAAPQASHVMRHVSIDEAIDDLIDITDESVPNQSQYFVATKATAGAGQGDQTSERGKVGYAVRANAKARIHFHYELERRLTVRELARLQSFPDEFVFPFAAGPNVILIGNAVPPIVGHAVTKSIVNFLESVREQALPKLRFAS</sequence>
<evidence type="ECO:0000313" key="10">
    <source>
        <dbReference type="Proteomes" id="UP000727456"/>
    </source>
</evidence>
<keyword evidence="1 6" id="KW-0489">Methyltransferase</keyword>
<evidence type="ECO:0000313" key="9">
    <source>
        <dbReference type="EMBL" id="NIJ08796.1"/>
    </source>
</evidence>
<dbReference type="Gene3D" id="3.40.50.150">
    <property type="entry name" value="Vaccinia Virus protein VP39"/>
    <property type="match status" value="1"/>
</dbReference>
<proteinExistence type="inferred from homology"/>
<dbReference type="SUPFAM" id="SSF53335">
    <property type="entry name" value="S-adenosyl-L-methionine-dependent methyltransferases"/>
    <property type="match status" value="1"/>
</dbReference>
<dbReference type="PROSITE" id="PS51679">
    <property type="entry name" value="SAM_MT_C5"/>
    <property type="match status" value="1"/>
</dbReference>
<comment type="catalytic activity">
    <reaction evidence="5 8">
        <text>a 2'-deoxycytidine in DNA + S-adenosyl-L-methionine = a 5-methyl-2'-deoxycytidine in DNA + S-adenosyl-L-homocysteine + H(+)</text>
        <dbReference type="Rhea" id="RHEA:13681"/>
        <dbReference type="Rhea" id="RHEA-COMP:11369"/>
        <dbReference type="Rhea" id="RHEA-COMP:11370"/>
        <dbReference type="ChEBI" id="CHEBI:15378"/>
        <dbReference type="ChEBI" id="CHEBI:57856"/>
        <dbReference type="ChEBI" id="CHEBI:59789"/>
        <dbReference type="ChEBI" id="CHEBI:85452"/>
        <dbReference type="ChEBI" id="CHEBI:85454"/>
        <dbReference type="EC" id="2.1.1.37"/>
    </reaction>
</comment>
<evidence type="ECO:0000256" key="2">
    <source>
        <dbReference type="ARBA" id="ARBA00022679"/>
    </source>
</evidence>
<dbReference type="NCBIfam" id="TIGR00675">
    <property type="entry name" value="dcm"/>
    <property type="match status" value="1"/>
</dbReference>
<dbReference type="EMBL" id="JAAOZC010000006">
    <property type="protein sequence ID" value="NIJ08796.1"/>
    <property type="molecule type" value="Genomic_DNA"/>
</dbReference>
<keyword evidence="3 6" id="KW-0949">S-adenosyl-L-methionine</keyword>
<keyword evidence="10" id="KW-1185">Reference proteome</keyword>
<dbReference type="RefSeq" id="WP_167073804.1">
    <property type="nucleotide sequence ID" value="NZ_JAAOZC010000006.1"/>
</dbReference>
<dbReference type="PANTHER" id="PTHR10629:SF52">
    <property type="entry name" value="DNA (CYTOSINE-5)-METHYLTRANSFERASE 1"/>
    <property type="match status" value="1"/>
</dbReference>
<organism evidence="9 10">
    <name type="scientific">Sphingomonas vulcanisoli</name>
    <dbReference type="NCBI Taxonomy" id="1658060"/>
    <lineage>
        <taxon>Bacteria</taxon>
        <taxon>Pseudomonadati</taxon>
        <taxon>Pseudomonadota</taxon>
        <taxon>Alphaproteobacteria</taxon>
        <taxon>Sphingomonadales</taxon>
        <taxon>Sphingomonadaceae</taxon>
        <taxon>Sphingomonas</taxon>
    </lineage>
</organism>
<reference evidence="9 10" key="1">
    <citation type="submission" date="2020-03" db="EMBL/GenBank/DDBJ databases">
        <title>Genomic Encyclopedia of Type Strains, Phase III (KMG-III): the genomes of soil and plant-associated and newly described type strains.</title>
        <authorList>
            <person name="Whitman W."/>
        </authorList>
    </citation>
    <scope>NUCLEOTIDE SEQUENCE [LARGE SCALE GENOMIC DNA]</scope>
    <source>
        <strain evidence="9 10">CECT 8804</strain>
    </source>
</reference>
<evidence type="ECO:0000256" key="4">
    <source>
        <dbReference type="ARBA" id="ARBA00022747"/>
    </source>
</evidence>
<dbReference type="InterPro" id="IPR029063">
    <property type="entry name" value="SAM-dependent_MTases_sf"/>
</dbReference>
<evidence type="ECO:0000256" key="3">
    <source>
        <dbReference type="ARBA" id="ARBA00022691"/>
    </source>
</evidence>
<name>A0ABX0TTL2_9SPHN</name>
<dbReference type="GO" id="GO:0032259">
    <property type="term" value="P:methylation"/>
    <property type="evidence" value="ECO:0007669"/>
    <property type="project" value="UniProtKB-KW"/>
</dbReference>
<keyword evidence="4" id="KW-0680">Restriction system</keyword>
<dbReference type="InterPro" id="IPR050390">
    <property type="entry name" value="C5-Methyltransferase"/>
</dbReference>
<dbReference type="InterPro" id="IPR018117">
    <property type="entry name" value="C5_DNA_meth_AS"/>
</dbReference>
<dbReference type="PANTHER" id="PTHR10629">
    <property type="entry name" value="CYTOSINE-SPECIFIC METHYLTRANSFERASE"/>
    <property type="match status" value="1"/>
</dbReference>
<comment type="caution">
    <text evidence="9">The sequence shown here is derived from an EMBL/GenBank/DDBJ whole genome shotgun (WGS) entry which is preliminary data.</text>
</comment>
<evidence type="ECO:0000256" key="6">
    <source>
        <dbReference type="PROSITE-ProRule" id="PRU01016"/>
    </source>
</evidence>
<dbReference type="PROSITE" id="PS00094">
    <property type="entry name" value="C5_MTASE_1"/>
    <property type="match status" value="1"/>
</dbReference>
<feature type="active site" evidence="6">
    <location>
        <position position="128"/>
    </location>
</feature>
<accession>A0ABX0TTL2</accession>
<dbReference type="EC" id="2.1.1.37" evidence="8"/>
<evidence type="ECO:0000256" key="7">
    <source>
        <dbReference type="RuleBase" id="RU000416"/>
    </source>
</evidence>
<dbReference type="Pfam" id="PF00145">
    <property type="entry name" value="DNA_methylase"/>
    <property type="match status" value="2"/>
</dbReference>
<comment type="similarity">
    <text evidence="6 7">Belongs to the class I-like SAM-binding methyltransferase superfamily. C5-methyltransferase family.</text>
</comment>
<evidence type="ECO:0000256" key="5">
    <source>
        <dbReference type="ARBA" id="ARBA00047422"/>
    </source>
</evidence>
<protein>
    <recommendedName>
        <fullName evidence="8">Cytosine-specific methyltransferase</fullName>
        <ecNumber evidence="8">2.1.1.37</ecNumber>
    </recommendedName>
</protein>
<dbReference type="PRINTS" id="PR00105">
    <property type="entry name" value="C5METTRFRASE"/>
</dbReference>
<dbReference type="GO" id="GO:0003886">
    <property type="term" value="F:DNA (cytosine-5-)-methyltransferase activity"/>
    <property type="evidence" value="ECO:0007669"/>
    <property type="project" value="UniProtKB-EC"/>
</dbReference>
<dbReference type="Proteomes" id="UP000727456">
    <property type="component" value="Unassembled WGS sequence"/>
</dbReference>
<evidence type="ECO:0000256" key="1">
    <source>
        <dbReference type="ARBA" id="ARBA00022603"/>
    </source>
</evidence>
<keyword evidence="2 6" id="KW-0808">Transferase</keyword>
<gene>
    <name evidence="9" type="ORF">FHS31_002420</name>
</gene>